<feature type="domain" description="Laminin G" evidence="3">
    <location>
        <begin position="127"/>
        <end position="225"/>
    </location>
</feature>
<dbReference type="VEuPathDB" id="VectorBase:CQUJHB006203"/>
<accession>B0WJ93</accession>
<dbReference type="SUPFAM" id="SSF49899">
    <property type="entry name" value="Concanavalin A-like lectins/glucanases"/>
    <property type="match status" value="1"/>
</dbReference>
<dbReference type="STRING" id="7176.B0WJ93"/>
<evidence type="ECO:0000313" key="4">
    <source>
        <dbReference type="EMBL" id="EDS29018.1"/>
    </source>
</evidence>
<dbReference type="PROSITE" id="PS50025">
    <property type="entry name" value="LAM_G_DOMAIN"/>
    <property type="match status" value="1"/>
</dbReference>
<dbReference type="InterPro" id="IPR001791">
    <property type="entry name" value="Laminin_G"/>
</dbReference>
<dbReference type="VEuPathDB" id="VectorBase:CPIJ006838"/>
<evidence type="ECO:0000259" key="3">
    <source>
        <dbReference type="PROSITE" id="PS50025"/>
    </source>
</evidence>
<sequence>MVLVSTHEPDTWVQMYQVRNKQLDLVLSPEFKQSSTKQSGKGQLRLWMQDMTSTPKSALQKFPTSQIPTPKTQPPAPQLTLTSSPSPSTTPPQESITQQFSSVSTVSPVPDELRGSELTFKETGYEKTFMFAKNNTFIQMDGDTIQTFQLRLCREISFQFRTRLPHGLLVYHNVKTPAGIKLDPYALYVIVEKGQLKVVHVFGNHSTSVTVGEGLNRDEWHSVMS</sequence>
<gene>
    <name evidence="5" type="primary">6039112</name>
    <name evidence="4" type="ORF">CpipJ_CPIJ006838</name>
</gene>
<comment type="caution">
    <text evidence="1">Lacks conserved residue(s) required for the propagation of feature annotation.</text>
</comment>
<dbReference type="Gene3D" id="2.60.120.200">
    <property type="match status" value="1"/>
</dbReference>
<feature type="compositionally biased region" description="Low complexity" evidence="2">
    <location>
        <begin position="78"/>
        <end position="99"/>
    </location>
</feature>
<name>B0WJ93_CULQU</name>
<reference evidence="5" key="2">
    <citation type="submission" date="2021-02" db="UniProtKB">
        <authorList>
            <consortium name="EnsemblMetazoa"/>
        </authorList>
    </citation>
    <scope>IDENTIFICATION</scope>
    <source>
        <strain evidence="5">JHB</strain>
    </source>
</reference>
<protein>
    <recommendedName>
        <fullName evidence="3">Laminin G domain-containing protein</fullName>
    </recommendedName>
</protein>
<reference evidence="4" key="1">
    <citation type="submission" date="2007-03" db="EMBL/GenBank/DDBJ databases">
        <title>Annotation of Culex pipiens quinquefasciatus.</title>
        <authorList>
            <consortium name="The Broad Institute Genome Sequencing Platform"/>
            <person name="Atkinson P.W."/>
            <person name="Hemingway J."/>
            <person name="Christensen B.M."/>
            <person name="Higgs S."/>
            <person name="Kodira C."/>
            <person name="Hannick L."/>
            <person name="Megy K."/>
            <person name="O'Leary S."/>
            <person name="Pearson M."/>
            <person name="Haas B.J."/>
            <person name="Mauceli E."/>
            <person name="Wortman J.R."/>
            <person name="Lee N.H."/>
            <person name="Guigo R."/>
            <person name="Stanke M."/>
            <person name="Alvarado L."/>
            <person name="Amedeo P."/>
            <person name="Antoine C.H."/>
            <person name="Arensburger P."/>
            <person name="Bidwell S.L."/>
            <person name="Crawford M."/>
            <person name="Camaro F."/>
            <person name="Devon K."/>
            <person name="Engels R."/>
            <person name="Hammond M."/>
            <person name="Howarth C."/>
            <person name="Koehrsen M."/>
            <person name="Lawson D."/>
            <person name="Montgomery P."/>
            <person name="Nene V."/>
            <person name="Nusbaum C."/>
            <person name="Puiu D."/>
            <person name="Romero-Severson J."/>
            <person name="Severson D.W."/>
            <person name="Shumway M."/>
            <person name="Sisk P."/>
            <person name="Stolte C."/>
            <person name="Zeng Q."/>
            <person name="Eisenstadt E."/>
            <person name="Fraser-Liggett C."/>
            <person name="Strausberg R."/>
            <person name="Galagan J."/>
            <person name="Birren B."/>
            <person name="Collins F.H."/>
        </authorList>
    </citation>
    <scope>NUCLEOTIDE SEQUENCE [LARGE SCALE GENOMIC DNA]</scope>
    <source>
        <strain evidence="4">JHB</strain>
    </source>
</reference>
<dbReference type="AlphaFoldDB" id="B0WJ93"/>
<dbReference type="Pfam" id="PF02210">
    <property type="entry name" value="Laminin_G_2"/>
    <property type="match status" value="1"/>
</dbReference>
<evidence type="ECO:0000256" key="1">
    <source>
        <dbReference type="PROSITE-ProRule" id="PRU00122"/>
    </source>
</evidence>
<dbReference type="HOGENOM" id="CLU_1230979_0_0_1"/>
<dbReference type="EMBL" id="DS231957">
    <property type="protein sequence ID" value="EDS29018.1"/>
    <property type="molecule type" value="Genomic_DNA"/>
</dbReference>
<dbReference type="InterPro" id="IPR013320">
    <property type="entry name" value="ConA-like_dom_sf"/>
</dbReference>
<feature type="compositionally biased region" description="Polar residues" evidence="2">
    <location>
        <begin position="55"/>
        <end position="70"/>
    </location>
</feature>
<organism>
    <name type="scientific">Culex quinquefasciatus</name>
    <name type="common">Southern house mosquito</name>
    <name type="synonym">Culex pungens</name>
    <dbReference type="NCBI Taxonomy" id="7176"/>
    <lineage>
        <taxon>Eukaryota</taxon>
        <taxon>Metazoa</taxon>
        <taxon>Ecdysozoa</taxon>
        <taxon>Arthropoda</taxon>
        <taxon>Hexapoda</taxon>
        <taxon>Insecta</taxon>
        <taxon>Pterygota</taxon>
        <taxon>Neoptera</taxon>
        <taxon>Endopterygota</taxon>
        <taxon>Diptera</taxon>
        <taxon>Nematocera</taxon>
        <taxon>Culicoidea</taxon>
        <taxon>Culicidae</taxon>
        <taxon>Culicinae</taxon>
        <taxon>Culicini</taxon>
        <taxon>Culex</taxon>
        <taxon>Culex</taxon>
    </lineage>
</organism>
<dbReference type="OrthoDB" id="5989513at2759"/>
<evidence type="ECO:0000313" key="6">
    <source>
        <dbReference type="Proteomes" id="UP000002320"/>
    </source>
</evidence>
<evidence type="ECO:0000313" key="5">
    <source>
        <dbReference type="EnsemblMetazoa" id="CPIJ006838-PA"/>
    </source>
</evidence>
<dbReference type="eggNOG" id="KOG4295">
    <property type="taxonomic scope" value="Eukaryota"/>
</dbReference>
<dbReference type="Proteomes" id="UP000002320">
    <property type="component" value="Unassembled WGS sequence"/>
</dbReference>
<feature type="region of interest" description="Disordered" evidence="2">
    <location>
        <begin position="55"/>
        <end position="110"/>
    </location>
</feature>
<dbReference type="KEGG" id="cqu:CpipJ_CPIJ006838"/>
<evidence type="ECO:0000256" key="2">
    <source>
        <dbReference type="SAM" id="MobiDB-lite"/>
    </source>
</evidence>
<proteinExistence type="predicted"/>
<keyword evidence="6" id="KW-1185">Reference proteome</keyword>
<dbReference type="EnsemblMetazoa" id="CPIJ006838-RA">
    <property type="protein sequence ID" value="CPIJ006838-PA"/>
    <property type="gene ID" value="CPIJ006838"/>
</dbReference>
<dbReference type="InParanoid" id="B0WJ93"/>